<name>A0ABX3X7L6_9BRAD</name>
<protein>
    <submittedName>
        <fullName evidence="1">Uncharacterized protein</fullName>
    </submittedName>
</protein>
<organism evidence="1 2">
    <name type="scientific">Bradyrhizobium canariense</name>
    <dbReference type="NCBI Taxonomy" id="255045"/>
    <lineage>
        <taxon>Bacteria</taxon>
        <taxon>Pseudomonadati</taxon>
        <taxon>Pseudomonadota</taxon>
        <taxon>Alphaproteobacteria</taxon>
        <taxon>Hyphomicrobiales</taxon>
        <taxon>Nitrobacteraceae</taxon>
        <taxon>Bradyrhizobium</taxon>
    </lineage>
</organism>
<proteinExistence type="predicted"/>
<evidence type="ECO:0000313" key="2">
    <source>
        <dbReference type="Proteomes" id="UP000193884"/>
    </source>
</evidence>
<dbReference type="EMBL" id="NAFK01000150">
    <property type="protein sequence ID" value="OSJ31086.1"/>
    <property type="molecule type" value="Genomic_DNA"/>
</dbReference>
<dbReference type="Proteomes" id="UP000193884">
    <property type="component" value="Unassembled WGS sequence"/>
</dbReference>
<accession>A0ABX3X7L6</accession>
<evidence type="ECO:0000313" key="1">
    <source>
        <dbReference type="EMBL" id="OSJ31086.1"/>
    </source>
</evidence>
<gene>
    <name evidence="1" type="ORF">BST63_10595</name>
</gene>
<comment type="caution">
    <text evidence="1">The sequence shown here is derived from an EMBL/GenBank/DDBJ whole genome shotgun (WGS) entry which is preliminary data.</text>
</comment>
<reference evidence="1 2" key="1">
    <citation type="submission" date="2017-03" db="EMBL/GenBank/DDBJ databases">
        <title>Whole genome sequences of fourteen strains of Bradyrhizobium canariense and one strain of Bradyrhizobium japonicum isolated from Lupinus (Papilionoideae: Genisteae) species in Algeria.</title>
        <authorList>
            <person name="Crovadore J."/>
            <person name="Chekireb D."/>
            <person name="Brachmann A."/>
            <person name="Chablais R."/>
            <person name="Cochard B."/>
            <person name="Lefort F."/>
        </authorList>
    </citation>
    <scope>NUCLEOTIDE SEQUENCE [LARGE SCALE GENOMIC DNA]</scope>
    <source>
        <strain evidence="1 2">UBMAN05</strain>
    </source>
</reference>
<sequence length="294" mass="32740">MGAALYTIRDATAAQLMQHLEAGKTVQECGIKRASLELYLKDHPDFAAKALPLIDANAKAAQSRKGHNRNKTHCKFGHPLSGANLFRSTDGFRRCRACFSNSMANNRTVNEDQARRVVEALNAGAIISQFTKANRPGYILNNRALTLFRRKHPKFDRFVLKRSAANVEIRRGEGSPARDARIIEKSDALDDKGADIFALIRAAVPYGLPAQIRQDTISAMALAIVQRRLKPSDIRRRTKEFVSAQFESAGWNRARSLDAHLFSDGDATLLDRLSTEAETGYWDVNMMVSAGRRK</sequence>
<keyword evidence="2" id="KW-1185">Reference proteome</keyword>